<sequence length="180" mass="20668">MESTLSRINILVCTFVAALATCAAGNFVTSLFYQPNPSGVVEFHSVLDIGISPYLRNDQANIAFNIKTSLKDIFQWNTNQLFVYVYASYQNQYTPINNVIIWDHIISNPKLDANSDLIGIINEYPIRDIGRHLRNQKFKLNIAYCYMPIVGFIHYKQLGTSKMAKLPSHYFQYNQKISKM</sequence>
<dbReference type="Proteomes" id="UP000186804">
    <property type="component" value="Unassembled WGS sequence"/>
</dbReference>
<dbReference type="OrthoDB" id="10261524at2759"/>
<evidence type="ECO:0000256" key="3">
    <source>
        <dbReference type="ARBA" id="ARBA00022692"/>
    </source>
</evidence>
<dbReference type="PIRSF" id="PIRSF016089">
    <property type="entry name" value="SPC22"/>
    <property type="match status" value="1"/>
</dbReference>
<dbReference type="PANTHER" id="PTHR12804:SF0">
    <property type="entry name" value="SIGNAL PEPTIDASE COMPLEX SUBUNIT 3"/>
    <property type="match status" value="1"/>
</dbReference>
<evidence type="ECO:0000313" key="10">
    <source>
        <dbReference type="Proteomes" id="UP000186804"/>
    </source>
</evidence>
<dbReference type="GO" id="GO:0006465">
    <property type="term" value="P:signal peptide processing"/>
    <property type="evidence" value="ECO:0007669"/>
    <property type="project" value="InterPro"/>
</dbReference>
<name>A0A1J4MQU9_9CRYT</name>
<keyword evidence="7" id="KW-0472">Membrane</keyword>
<dbReference type="GO" id="GO:0045047">
    <property type="term" value="P:protein targeting to ER"/>
    <property type="evidence" value="ECO:0007669"/>
    <property type="project" value="TreeGrafter"/>
</dbReference>
<organism evidence="9 10">
    <name type="scientific">Cryptosporidium andersoni</name>
    <dbReference type="NCBI Taxonomy" id="117008"/>
    <lineage>
        <taxon>Eukaryota</taxon>
        <taxon>Sar</taxon>
        <taxon>Alveolata</taxon>
        <taxon>Apicomplexa</taxon>
        <taxon>Conoidasida</taxon>
        <taxon>Coccidia</taxon>
        <taxon>Eucoccidiorida</taxon>
        <taxon>Eimeriorina</taxon>
        <taxon>Cryptosporidiidae</taxon>
        <taxon>Cryptosporidium</taxon>
    </lineage>
</organism>
<comment type="similarity">
    <text evidence="2">Belongs to the SPCS3 family.</text>
</comment>
<evidence type="ECO:0000256" key="1">
    <source>
        <dbReference type="ARBA" id="ARBA00004648"/>
    </source>
</evidence>
<evidence type="ECO:0000256" key="2">
    <source>
        <dbReference type="ARBA" id="ARBA00009289"/>
    </source>
</evidence>
<reference evidence="9 10" key="1">
    <citation type="submission" date="2016-10" db="EMBL/GenBank/DDBJ databases">
        <title>Reductive evolution of mitochondrial metabolism and differential evolution of invasion-related proteins in Cryptosporidium.</title>
        <authorList>
            <person name="Liu S."/>
            <person name="Roellig D.M."/>
            <person name="Guo Y."/>
            <person name="Li N."/>
            <person name="Frace M.A."/>
            <person name="Tang K."/>
            <person name="Zhang L."/>
            <person name="Feng Y."/>
            <person name="Xiao L."/>
        </authorList>
    </citation>
    <scope>NUCLEOTIDE SEQUENCE [LARGE SCALE GENOMIC DNA]</scope>
    <source>
        <strain evidence="9">30847</strain>
    </source>
</reference>
<dbReference type="PANTHER" id="PTHR12804">
    <property type="entry name" value="MICROSOMAL SIGNAL PEPTIDASE 23 KD SUBUNIT SPC22/23"/>
    <property type="match status" value="1"/>
</dbReference>
<keyword evidence="6" id="KW-1133">Transmembrane helix</keyword>
<comment type="caution">
    <text evidence="9">The sequence shown here is derived from an EMBL/GenBank/DDBJ whole genome shotgun (WGS) entry which is preliminary data.</text>
</comment>
<evidence type="ECO:0000256" key="5">
    <source>
        <dbReference type="ARBA" id="ARBA00022968"/>
    </source>
</evidence>
<evidence type="ECO:0000256" key="8">
    <source>
        <dbReference type="ARBA" id="ARBA00029556"/>
    </source>
</evidence>
<dbReference type="RefSeq" id="XP_067068396.1">
    <property type="nucleotide sequence ID" value="XM_067210321.1"/>
</dbReference>
<dbReference type="InterPro" id="IPR007653">
    <property type="entry name" value="SPC3"/>
</dbReference>
<gene>
    <name evidence="9" type="ORF">cand_000710</name>
</gene>
<dbReference type="GeneID" id="92364256"/>
<accession>A0A1J4MQU9</accession>
<evidence type="ECO:0000256" key="7">
    <source>
        <dbReference type="ARBA" id="ARBA00023136"/>
    </source>
</evidence>
<dbReference type="AlphaFoldDB" id="A0A1J4MQU9"/>
<keyword evidence="10" id="KW-1185">Reference proteome</keyword>
<evidence type="ECO:0000256" key="4">
    <source>
        <dbReference type="ARBA" id="ARBA00022824"/>
    </source>
</evidence>
<dbReference type="EMBL" id="LRBS01000057">
    <property type="protein sequence ID" value="OII76550.1"/>
    <property type="molecule type" value="Genomic_DNA"/>
</dbReference>
<proteinExistence type="inferred from homology"/>
<keyword evidence="4" id="KW-0256">Endoplasmic reticulum</keyword>
<dbReference type="GO" id="GO:0005787">
    <property type="term" value="C:signal peptidase complex"/>
    <property type="evidence" value="ECO:0007669"/>
    <property type="project" value="InterPro"/>
</dbReference>
<protein>
    <recommendedName>
        <fullName evidence="8">Signal peptidase complex subunit 3</fullName>
    </recommendedName>
</protein>
<evidence type="ECO:0000256" key="6">
    <source>
        <dbReference type="ARBA" id="ARBA00022989"/>
    </source>
</evidence>
<comment type="subcellular location">
    <subcellularLocation>
        <location evidence="1">Endoplasmic reticulum membrane</location>
        <topology evidence="1">Single-pass type II membrane protein</topology>
    </subcellularLocation>
</comment>
<evidence type="ECO:0000313" key="9">
    <source>
        <dbReference type="EMBL" id="OII76550.1"/>
    </source>
</evidence>
<dbReference type="VEuPathDB" id="CryptoDB:cand_000710"/>
<keyword evidence="3" id="KW-0812">Transmembrane</keyword>
<keyword evidence="5" id="KW-0735">Signal-anchor</keyword>
<dbReference type="Pfam" id="PF04573">
    <property type="entry name" value="SPC22"/>
    <property type="match status" value="1"/>
</dbReference>